<dbReference type="InterPro" id="IPR036691">
    <property type="entry name" value="Endo/exonu/phosph_ase_sf"/>
</dbReference>
<dbReference type="GeneID" id="8249378"/>
<keyword evidence="6" id="KW-0862">Zinc</keyword>
<keyword evidence="16" id="KW-1185">Reference proteome</keyword>
<dbReference type="FunCoup" id="C1EIM2">
    <property type="interactions" value="1546"/>
</dbReference>
<keyword evidence="3 10" id="KW-0479">Metal-binding</keyword>
<evidence type="ECO:0000256" key="5">
    <source>
        <dbReference type="ARBA" id="ARBA00022801"/>
    </source>
</evidence>
<dbReference type="Proteomes" id="UP000002009">
    <property type="component" value="Chromosome 15"/>
</dbReference>
<dbReference type="KEGG" id="mis:MICPUN_104463"/>
<feature type="domain" description="GRF-type" evidence="14">
    <location>
        <begin position="533"/>
        <end position="581"/>
    </location>
</feature>
<proteinExistence type="inferred from homology"/>
<dbReference type="EMBL" id="CP001333">
    <property type="protein sequence ID" value="ACO67886.1"/>
    <property type="molecule type" value="Genomic_DNA"/>
</dbReference>
<dbReference type="InterPro" id="IPR010666">
    <property type="entry name" value="Znf_GRF"/>
</dbReference>
<feature type="site" description="Important for catalytic activity" evidence="11">
    <location>
        <position position="331"/>
    </location>
</feature>
<evidence type="ECO:0000256" key="8">
    <source>
        <dbReference type="ARBA" id="ARBA00023242"/>
    </source>
</evidence>
<evidence type="ECO:0000256" key="13">
    <source>
        <dbReference type="SAM" id="MobiDB-lite"/>
    </source>
</evidence>
<feature type="region of interest" description="Disordered" evidence="13">
    <location>
        <begin position="450"/>
        <end position="499"/>
    </location>
</feature>
<keyword evidence="4 12" id="KW-0863">Zinc-finger</keyword>
<evidence type="ECO:0000256" key="4">
    <source>
        <dbReference type="ARBA" id="ARBA00022771"/>
    </source>
</evidence>
<dbReference type="STRING" id="296587.C1EIM2"/>
<keyword evidence="7 10" id="KW-0460">Magnesium</keyword>
<evidence type="ECO:0000313" key="15">
    <source>
        <dbReference type="EMBL" id="ACO67886.1"/>
    </source>
</evidence>
<dbReference type="PROSITE" id="PS51999">
    <property type="entry name" value="ZF_GRF"/>
    <property type="match status" value="1"/>
</dbReference>
<accession>C1EIM2</accession>
<name>C1EIM2_MICCC</name>
<dbReference type="Pfam" id="PF03372">
    <property type="entry name" value="Exo_endo_phos"/>
    <property type="match status" value="1"/>
</dbReference>
<organism evidence="15 16">
    <name type="scientific">Micromonas commoda (strain RCC299 / NOUM17 / CCMP2709)</name>
    <name type="common">Picoplanktonic green alga</name>
    <dbReference type="NCBI Taxonomy" id="296587"/>
    <lineage>
        <taxon>Eukaryota</taxon>
        <taxon>Viridiplantae</taxon>
        <taxon>Chlorophyta</taxon>
        <taxon>Mamiellophyceae</taxon>
        <taxon>Mamiellales</taxon>
        <taxon>Mamiellaceae</taxon>
        <taxon>Micromonas</taxon>
    </lineage>
</organism>
<feature type="site" description="Interaction with DNA substrate" evidence="11">
    <location>
        <position position="357"/>
    </location>
</feature>
<evidence type="ECO:0000256" key="6">
    <source>
        <dbReference type="ARBA" id="ARBA00022833"/>
    </source>
</evidence>
<dbReference type="OrthoDB" id="391817at2759"/>
<feature type="active site" description="Proton acceptor" evidence="9">
    <location>
        <position position="357"/>
    </location>
</feature>
<gene>
    <name evidence="15" type="ORF">MICPUN_104463</name>
</gene>
<dbReference type="CDD" id="cd09088">
    <property type="entry name" value="Ape2-like_AP-endo"/>
    <property type="match status" value="1"/>
</dbReference>
<evidence type="ECO:0000256" key="2">
    <source>
        <dbReference type="ARBA" id="ARBA00013541"/>
    </source>
</evidence>
<dbReference type="AlphaFoldDB" id="C1EIM2"/>
<evidence type="ECO:0000313" key="16">
    <source>
        <dbReference type="Proteomes" id="UP000002009"/>
    </source>
</evidence>
<dbReference type="Gene3D" id="3.60.10.10">
    <property type="entry name" value="Endonuclease/exonuclease/phosphatase"/>
    <property type="match status" value="1"/>
</dbReference>
<evidence type="ECO:0000256" key="1">
    <source>
        <dbReference type="ARBA" id="ARBA00007092"/>
    </source>
</evidence>
<dbReference type="RefSeq" id="XP_002506628.1">
    <property type="nucleotide sequence ID" value="XM_002506582.1"/>
</dbReference>
<feature type="active site" description="Proton donor/acceptor" evidence="9">
    <location>
        <position position="246"/>
    </location>
</feature>
<keyword evidence="8" id="KW-0539">Nucleus</keyword>
<comment type="cofactor">
    <cofactor evidence="10">
        <name>Mg(2+)</name>
        <dbReference type="ChEBI" id="CHEBI:18420"/>
    </cofactor>
    <cofactor evidence="10">
        <name>Mn(2+)</name>
        <dbReference type="ChEBI" id="CHEBI:29035"/>
    </cofactor>
    <text evidence="10">Probably binds two magnesium or manganese ions per subunit.</text>
</comment>
<evidence type="ECO:0000256" key="3">
    <source>
        <dbReference type="ARBA" id="ARBA00022723"/>
    </source>
</evidence>
<keyword evidence="10" id="KW-0464">Manganese</keyword>
<sequence>MAPPPSDSDSPNVTLPEALTGLEGDAIVSWNIGLRGLRQLVASDRGADKTAAKDQHGVSRQLGYGCIDSLLDSLGSDVDVVALQECKLTSRSDLSPEIACPSGWDSYHAVCGDASGGAIPTTSRGRSKTGYAGVATYVRIGKRVVAAEEGVTGALTPPERIARGDAVGHYGRMSEAFDRARMLELDSEGRCVLVDLGAFVLFNVYVPSLSSDDEDRERFKLDFLVAVEIRYRALLDAGRRVVLCGDWNVSYGVIDSAVAIEERLMDEALCERNQSRQWLRRQVSGGEGAKGAERDPLVDVFRRDYPAARGAYTCWNVSAGAQLTNYGSRIDYFLCDEVTAASVARCGIAPKHEGSDHAPVFIIVRRGSDCSLKDTGNEGNAVNPLASSACVAAAGRQARLTDSFFKAGAGAPNDIWGSAETVGGGVHAMANANGGDRGCLARSQPALAGVKRKHGGGGAGGAASIKSFFGPKDVGKKPTSAASADDTNPPPDVPIDLGTRDVPAQELTPAPTASIETVAAWKAIQKRMAPPKCRGHGLPCKVRTVKEGANKGRGFFCCPKPKGMKGDKNADCGFFQWEKVYRK</sequence>
<dbReference type="SUPFAM" id="SSF56219">
    <property type="entry name" value="DNase I-like"/>
    <property type="match status" value="1"/>
</dbReference>
<evidence type="ECO:0000256" key="9">
    <source>
        <dbReference type="PIRSR" id="PIRSR604808-1"/>
    </source>
</evidence>
<evidence type="ECO:0000256" key="12">
    <source>
        <dbReference type="PROSITE-ProRule" id="PRU01343"/>
    </source>
</evidence>
<dbReference type="GO" id="GO:0008081">
    <property type="term" value="F:phosphoric diester hydrolase activity"/>
    <property type="evidence" value="ECO:0007669"/>
    <property type="project" value="TreeGrafter"/>
</dbReference>
<dbReference type="InterPro" id="IPR004808">
    <property type="entry name" value="AP_endonuc_1"/>
</dbReference>
<dbReference type="GO" id="GO:0003906">
    <property type="term" value="F:DNA-(apurinic or apyrimidinic site) endonuclease activity"/>
    <property type="evidence" value="ECO:0007669"/>
    <property type="project" value="TreeGrafter"/>
</dbReference>
<dbReference type="GO" id="GO:0006284">
    <property type="term" value="P:base-excision repair"/>
    <property type="evidence" value="ECO:0007669"/>
    <property type="project" value="TreeGrafter"/>
</dbReference>
<dbReference type="PANTHER" id="PTHR22748:SF4">
    <property type="entry name" value="DNA-(APURINIC OR APYRIMIDINIC SITE) ENDONUCLEASE 2"/>
    <property type="match status" value="1"/>
</dbReference>
<dbReference type="InParanoid" id="C1EIM2"/>
<dbReference type="InterPro" id="IPR005135">
    <property type="entry name" value="Endo/exonuclease/phosphatase"/>
</dbReference>
<comment type="similarity">
    <text evidence="1">Belongs to the DNA repair enzymes AP/ExoA family.</text>
</comment>
<feature type="binding site" evidence="10">
    <location>
        <position position="248"/>
    </location>
    <ligand>
        <name>Mg(2+)</name>
        <dbReference type="ChEBI" id="CHEBI:18420"/>
        <label>1</label>
    </ligand>
</feature>
<evidence type="ECO:0000256" key="7">
    <source>
        <dbReference type="ARBA" id="ARBA00022842"/>
    </source>
</evidence>
<dbReference type="eggNOG" id="KOG1294">
    <property type="taxonomic scope" value="Eukaryota"/>
</dbReference>
<evidence type="ECO:0000256" key="10">
    <source>
        <dbReference type="PIRSR" id="PIRSR604808-2"/>
    </source>
</evidence>
<reference evidence="15 16" key="1">
    <citation type="journal article" date="2009" name="Science">
        <title>Green evolution and dynamic adaptations revealed by genomes of the marine picoeukaryotes Micromonas.</title>
        <authorList>
            <person name="Worden A.Z."/>
            <person name="Lee J.H."/>
            <person name="Mock T."/>
            <person name="Rouze P."/>
            <person name="Simmons M.P."/>
            <person name="Aerts A.L."/>
            <person name="Allen A.E."/>
            <person name="Cuvelier M.L."/>
            <person name="Derelle E."/>
            <person name="Everett M.V."/>
            <person name="Foulon E."/>
            <person name="Grimwood J."/>
            <person name="Gundlach H."/>
            <person name="Henrissat B."/>
            <person name="Napoli C."/>
            <person name="McDonald S.M."/>
            <person name="Parker M.S."/>
            <person name="Rombauts S."/>
            <person name="Salamov A."/>
            <person name="Von Dassow P."/>
            <person name="Badger J.H."/>
            <person name="Coutinho P.M."/>
            <person name="Demir E."/>
            <person name="Dubchak I."/>
            <person name="Gentemann C."/>
            <person name="Eikrem W."/>
            <person name="Gready J.E."/>
            <person name="John U."/>
            <person name="Lanier W."/>
            <person name="Lindquist E.A."/>
            <person name="Lucas S."/>
            <person name="Mayer K.F."/>
            <person name="Moreau H."/>
            <person name="Not F."/>
            <person name="Otillar R."/>
            <person name="Panaud O."/>
            <person name="Pangilinan J."/>
            <person name="Paulsen I."/>
            <person name="Piegu B."/>
            <person name="Poliakov A."/>
            <person name="Robbens S."/>
            <person name="Schmutz J."/>
            <person name="Toulza E."/>
            <person name="Wyss T."/>
            <person name="Zelensky A."/>
            <person name="Zhou K."/>
            <person name="Armbrust E.V."/>
            <person name="Bhattacharya D."/>
            <person name="Goodenough U.W."/>
            <person name="Van de Peer Y."/>
            <person name="Grigoriev I.V."/>
        </authorList>
    </citation>
    <scope>NUCLEOTIDE SEQUENCE [LARGE SCALE GENOMIC DNA]</scope>
    <source>
        <strain evidence="16">RCC299 / NOUM17</strain>
    </source>
</reference>
<dbReference type="PROSITE" id="PS51435">
    <property type="entry name" value="AP_NUCLEASE_F1_4"/>
    <property type="match status" value="1"/>
</dbReference>
<dbReference type="GO" id="GO:0008270">
    <property type="term" value="F:zinc ion binding"/>
    <property type="evidence" value="ECO:0007669"/>
    <property type="project" value="UniProtKB-KW"/>
</dbReference>
<feature type="active site" evidence="9">
    <location>
        <position position="205"/>
    </location>
</feature>
<feature type="binding site" evidence="10">
    <location>
        <position position="246"/>
    </location>
    <ligand>
        <name>Mg(2+)</name>
        <dbReference type="ChEBI" id="CHEBI:18420"/>
        <label>1</label>
    </ligand>
</feature>
<feature type="binding site" evidence="10">
    <location>
        <position position="357"/>
    </location>
    <ligand>
        <name>Mg(2+)</name>
        <dbReference type="ChEBI" id="CHEBI:18420"/>
        <label>1</label>
    </ligand>
</feature>
<evidence type="ECO:0000259" key="14">
    <source>
        <dbReference type="PROSITE" id="PS51999"/>
    </source>
</evidence>
<feature type="binding site" evidence="10">
    <location>
        <position position="356"/>
    </location>
    <ligand>
        <name>Mg(2+)</name>
        <dbReference type="ChEBI" id="CHEBI:18420"/>
        <label>1</label>
    </ligand>
</feature>
<feature type="site" description="Transition state stabilizer" evidence="11">
    <location>
        <position position="248"/>
    </location>
</feature>
<dbReference type="GO" id="GO:0005634">
    <property type="term" value="C:nucleus"/>
    <property type="evidence" value="ECO:0007669"/>
    <property type="project" value="TreeGrafter"/>
</dbReference>
<dbReference type="PANTHER" id="PTHR22748">
    <property type="entry name" value="AP ENDONUCLEASE"/>
    <property type="match status" value="1"/>
</dbReference>
<keyword evidence="5" id="KW-0378">Hydrolase</keyword>
<protein>
    <recommendedName>
        <fullName evidence="2">DNA-(apurinic or apyrimidinic site) endonuclease 2</fullName>
    </recommendedName>
</protein>
<dbReference type="Pfam" id="PF06839">
    <property type="entry name" value="Zn_ribbon_GRF"/>
    <property type="match status" value="1"/>
</dbReference>
<dbReference type="GO" id="GO:0008311">
    <property type="term" value="F:double-stranded DNA 3'-5' DNA exonuclease activity"/>
    <property type="evidence" value="ECO:0007669"/>
    <property type="project" value="TreeGrafter"/>
</dbReference>
<evidence type="ECO:0000256" key="11">
    <source>
        <dbReference type="PIRSR" id="PIRSR604808-3"/>
    </source>
</evidence>
<dbReference type="OMA" id="SFWICPR"/>
<feature type="binding site" evidence="10">
    <location>
        <position position="85"/>
    </location>
    <ligand>
        <name>Mg(2+)</name>
        <dbReference type="ChEBI" id="CHEBI:18420"/>
        <label>1</label>
    </ligand>
</feature>